<name>A0AC34FUS2_9BILA</name>
<sequence>MQVTIISGNNTSKIVVDDLTLEFARCLFSNHLDRTKNVISKATIPLYNFVMSERRSQVIMNQVKNEHVYFIINLISAEENRNERAVITMDPRRR</sequence>
<proteinExistence type="predicted"/>
<evidence type="ECO:0000313" key="2">
    <source>
        <dbReference type="WBParaSite" id="ES5_v2.g20488.t1"/>
    </source>
</evidence>
<dbReference type="WBParaSite" id="ES5_v2.g20488.t1">
    <property type="protein sequence ID" value="ES5_v2.g20488.t1"/>
    <property type="gene ID" value="ES5_v2.g20488"/>
</dbReference>
<evidence type="ECO:0000313" key="1">
    <source>
        <dbReference type="Proteomes" id="UP000887579"/>
    </source>
</evidence>
<reference evidence="2" key="1">
    <citation type="submission" date="2022-11" db="UniProtKB">
        <authorList>
            <consortium name="WormBaseParasite"/>
        </authorList>
    </citation>
    <scope>IDENTIFICATION</scope>
</reference>
<protein>
    <submittedName>
        <fullName evidence="2">Uncharacterized protein</fullName>
    </submittedName>
</protein>
<accession>A0AC34FUS2</accession>
<organism evidence="1 2">
    <name type="scientific">Panagrolaimus sp. ES5</name>
    <dbReference type="NCBI Taxonomy" id="591445"/>
    <lineage>
        <taxon>Eukaryota</taxon>
        <taxon>Metazoa</taxon>
        <taxon>Ecdysozoa</taxon>
        <taxon>Nematoda</taxon>
        <taxon>Chromadorea</taxon>
        <taxon>Rhabditida</taxon>
        <taxon>Tylenchina</taxon>
        <taxon>Panagrolaimomorpha</taxon>
        <taxon>Panagrolaimoidea</taxon>
        <taxon>Panagrolaimidae</taxon>
        <taxon>Panagrolaimus</taxon>
    </lineage>
</organism>
<dbReference type="Proteomes" id="UP000887579">
    <property type="component" value="Unplaced"/>
</dbReference>